<name>A0A9P3LWM7_9FUNG</name>
<feature type="compositionally biased region" description="Low complexity" evidence="2">
    <location>
        <begin position="28"/>
        <end position="57"/>
    </location>
</feature>
<feature type="region of interest" description="Disordered" evidence="2">
    <location>
        <begin position="201"/>
        <end position="275"/>
    </location>
</feature>
<keyword evidence="4" id="KW-1185">Reference proteome</keyword>
<feature type="compositionally biased region" description="Basic and acidic residues" evidence="2">
    <location>
        <begin position="157"/>
        <end position="168"/>
    </location>
</feature>
<dbReference type="EMBL" id="BQFW01000007">
    <property type="protein sequence ID" value="GJJ73222.1"/>
    <property type="molecule type" value="Genomic_DNA"/>
</dbReference>
<organism evidence="3 4">
    <name type="scientific">Entomortierella parvispora</name>
    <dbReference type="NCBI Taxonomy" id="205924"/>
    <lineage>
        <taxon>Eukaryota</taxon>
        <taxon>Fungi</taxon>
        <taxon>Fungi incertae sedis</taxon>
        <taxon>Mucoromycota</taxon>
        <taxon>Mortierellomycotina</taxon>
        <taxon>Mortierellomycetes</taxon>
        <taxon>Mortierellales</taxon>
        <taxon>Mortierellaceae</taxon>
        <taxon>Entomortierella</taxon>
    </lineage>
</organism>
<feature type="region of interest" description="Disordered" evidence="2">
    <location>
        <begin position="25"/>
        <end position="168"/>
    </location>
</feature>
<proteinExistence type="predicted"/>
<reference evidence="3" key="2">
    <citation type="journal article" date="2022" name="Microbiol. Resour. Announc.">
        <title>Whole-Genome Sequence of Entomortierella parvispora E1425, a Mucoromycotan Fungus Associated with Burkholderiaceae-Related Endosymbiotic Bacteria.</title>
        <authorList>
            <person name="Herlambang A."/>
            <person name="Guo Y."/>
            <person name="Takashima Y."/>
            <person name="Narisawa K."/>
            <person name="Ohta H."/>
            <person name="Nishizawa T."/>
        </authorList>
    </citation>
    <scope>NUCLEOTIDE SEQUENCE</scope>
    <source>
        <strain evidence="3">E1425</strain>
    </source>
</reference>
<protein>
    <submittedName>
        <fullName evidence="3">Uncharacterized protein</fullName>
    </submittedName>
</protein>
<feature type="compositionally biased region" description="Low complexity" evidence="2">
    <location>
        <begin position="82"/>
        <end position="114"/>
    </location>
</feature>
<accession>A0A9P3LWM7</accession>
<feature type="compositionally biased region" description="Low complexity" evidence="2">
    <location>
        <begin position="683"/>
        <end position="692"/>
    </location>
</feature>
<comment type="caution">
    <text evidence="3">The sequence shown here is derived from an EMBL/GenBank/DDBJ whole genome shotgun (WGS) entry which is preliminary data.</text>
</comment>
<gene>
    <name evidence="3" type="ORF">EMPS_05580</name>
</gene>
<evidence type="ECO:0000313" key="3">
    <source>
        <dbReference type="EMBL" id="GJJ73222.1"/>
    </source>
</evidence>
<feature type="compositionally biased region" description="Low complexity" evidence="2">
    <location>
        <begin position="201"/>
        <end position="233"/>
    </location>
</feature>
<dbReference type="Proteomes" id="UP000827284">
    <property type="component" value="Unassembled WGS sequence"/>
</dbReference>
<feature type="compositionally biased region" description="Low complexity" evidence="2">
    <location>
        <begin position="530"/>
        <end position="539"/>
    </location>
</feature>
<sequence length="739" mass="80594">MMTPPMSPTEDHFSFSSTIDSRLAQVHATASSTATTSTDTPLFSLSSSPSTQPHLSTATVPGSKLSPTLTHSPRPADMTTMGSSSSFSFGSVSSPTTTSGSFSSSGISPRPLSFHWDDYRGDDYDDDKDDDYSDKEDSSDSQSQSYDDDDRDEEEEGRYGDFDTRSRLSDRGYDHRARHHEDHIINRYGFGNSSYNNNGTYTNNSSSMSMSSASRSRTSSISSRTSNLSQRRGFAGGGSSSGMDGRSHSPRLQQRGFEDEHTFGGSSAYRGGIPDDRYDSLRHGIGTNVSDMSEELAKARNKMNRASRAMRNIEQELETLQLGIDETKATSANARSALEENFWKLECLALSMEKDRQELQKQIQAVGRDCSQAVDTVTNWEVRIDWLGQKLDNTSEYVSELVLSEQECMSFVKMIIQQNRRYAMPAISRSTERNIKLMAPPTLKEISHPSHLPTPPIPQLSMQLLATPPMAPAPAPQPQPQRISSRLGNIPLSWLLEPILPPRPPVIAAARIQELDEHGQEQDSEDEEGNANADATTATAKRRTTIEPPAELWRDFSRLTVALEKGQTRTPFSPFQRARTRNSSSQTQGILSAWTQATNSTSAAGATSSTSPAQGQTVGFKSTAVPRRPQVEGMTAMPKILPASAAASVNRIPDLKRRSKNLAHFPVHSWLQFQFSKTMTNPGGLTLGNRNSTGGGSSSSGNMGGIDKKGASVANGPLPSPTSPTTIKSKPITIFQTIV</sequence>
<feature type="coiled-coil region" evidence="1">
    <location>
        <begin position="289"/>
        <end position="369"/>
    </location>
</feature>
<evidence type="ECO:0000256" key="2">
    <source>
        <dbReference type="SAM" id="MobiDB-lite"/>
    </source>
</evidence>
<feature type="region of interest" description="Disordered" evidence="2">
    <location>
        <begin position="568"/>
        <end position="588"/>
    </location>
</feature>
<feature type="compositionally biased region" description="Gly residues" evidence="2">
    <location>
        <begin position="693"/>
        <end position="704"/>
    </location>
</feature>
<feature type="compositionally biased region" description="Acidic residues" evidence="2">
    <location>
        <begin position="123"/>
        <end position="139"/>
    </location>
</feature>
<reference evidence="3" key="1">
    <citation type="submission" date="2021-11" db="EMBL/GenBank/DDBJ databases">
        <authorList>
            <person name="Herlambang A."/>
            <person name="Guo Y."/>
            <person name="Takashima Y."/>
            <person name="Nishizawa T."/>
        </authorList>
    </citation>
    <scope>NUCLEOTIDE SEQUENCE</scope>
    <source>
        <strain evidence="3">E1425</strain>
    </source>
</reference>
<dbReference type="Gene3D" id="1.10.287.1490">
    <property type="match status" value="1"/>
</dbReference>
<keyword evidence="1" id="KW-0175">Coiled coil</keyword>
<feature type="region of interest" description="Disordered" evidence="2">
    <location>
        <begin position="441"/>
        <end position="460"/>
    </location>
</feature>
<evidence type="ECO:0000256" key="1">
    <source>
        <dbReference type="SAM" id="Coils"/>
    </source>
</evidence>
<feature type="region of interest" description="Disordered" evidence="2">
    <location>
        <begin position="682"/>
        <end position="729"/>
    </location>
</feature>
<dbReference type="OrthoDB" id="2432110at2759"/>
<dbReference type="AlphaFoldDB" id="A0A9P3LWM7"/>
<feature type="region of interest" description="Disordered" evidence="2">
    <location>
        <begin position="515"/>
        <end position="548"/>
    </location>
</feature>
<feature type="compositionally biased region" description="Acidic residues" evidence="2">
    <location>
        <begin position="146"/>
        <end position="156"/>
    </location>
</feature>
<evidence type="ECO:0000313" key="4">
    <source>
        <dbReference type="Proteomes" id="UP000827284"/>
    </source>
</evidence>